<evidence type="ECO:0000313" key="1">
    <source>
        <dbReference type="EMBL" id="AWI34782.1"/>
    </source>
</evidence>
<dbReference type="KEGG" id="had:CDV25_08415"/>
<organism evidence="1 2">
    <name type="scientific">Helicobacter apodemus</name>
    <dbReference type="NCBI Taxonomy" id="135569"/>
    <lineage>
        <taxon>Bacteria</taxon>
        <taxon>Pseudomonadati</taxon>
        <taxon>Campylobacterota</taxon>
        <taxon>Epsilonproteobacteria</taxon>
        <taxon>Campylobacterales</taxon>
        <taxon>Helicobacteraceae</taxon>
        <taxon>Helicobacter</taxon>
    </lineage>
</organism>
<name>A0A2U8FEW2_9HELI</name>
<dbReference type="EMBL" id="CP021886">
    <property type="protein sequence ID" value="AWI34782.1"/>
    <property type="molecule type" value="Genomic_DNA"/>
</dbReference>
<proteinExistence type="predicted"/>
<protein>
    <recommendedName>
        <fullName evidence="3">DUF2972 domain-containing protein</fullName>
    </recommendedName>
</protein>
<sequence>MKQSLTRKIYEKEGLRACINYIINKRIYKIKDKFYCLLSPIIWRLPLPKTYHFLLIANYACGSIAIQSFLSKCGVSLNSNFGKLGDFTRHRKIYYTKYFFHALSPNSYKALNFTPTHYLDTINTQKLLARIHKNIPLLVPVRDPFSLFLTAFNHTNSDKAYNIKVHFKLFDDFKTFFNQKTFRALTLGDLQVKTVALKHPKIYLTHFFIIMAHFKLYSITKLFTGGGQIKFII</sequence>
<dbReference type="RefSeq" id="WP_108911566.1">
    <property type="nucleotide sequence ID" value="NZ_CP021886.1"/>
</dbReference>
<evidence type="ECO:0008006" key="3">
    <source>
        <dbReference type="Google" id="ProtNLM"/>
    </source>
</evidence>
<accession>A0A2U8FEW2</accession>
<dbReference type="Proteomes" id="UP000244890">
    <property type="component" value="Chromosome"/>
</dbReference>
<dbReference type="AlphaFoldDB" id="A0A2U8FEW2"/>
<dbReference type="OrthoDB" id="5328055at2"/>
<reference evidence="1 2" key="1">
    <citation type="submission" date="2017-06" db="EMBL/GenBank/DDBJ databases">
        <title>Complete genome of Helicobacter apodemus.</title>
        <authorList>
            <person name="Cho S."/>
        </authorList>
    </citation>
    <scope>NUCLEOTIDE SEQUENCE [LARGE SCALE GENOMIC DNA]</scope>
    <source>
        <strain evidence="2">SNUVETPUB-15-01</strain>
    </source>
</reference>
<gene>
    <name evidence="1" type="ORF">CDV25_08415</name>
</gene>
<evidence type="ECO:0000313" key="2">
    <source>
        <dbReference type="Proteomes" id="UP000244890"/>
    </source>
</evidence>